<keyword evidence="9" id="KW-0028">Amino-acid biosynthesis</keyword>
<dbReference type="GO" id="GO:0050667">
    <property type="term" value="P:homocysteine metabolic process"/>
    <property type="evidence" value="ECO:0007669"/>
    <property type="project" value="TreeGrafter"/>
</dbReference>
<dbReference type="GO" id="GO:0046872">
    <property type="term" value="F:metal ion binding"/>
    <property type="evidence" value="ECO:0007669"/>
    <property type="project" value="UniProtKB-KW"/>
</dbReference>
<dbReference type="Pfam" id="PF02574">
    <property type="entry name" value="S-methyl_trans"/>
    <property type="match status" value="1"/>
</dbReference>
<dbReference type="InterPro" id="IPR000489">
    <property type="entry name" value="Pterin-binding_dom"/>
</dbReference>
<evidence type="ECO:0000256" key="11">
    <source>
        <dbReference type="ARBA" id="ARBA00022679"/>
    </source>
</evidence>
<comment type="cofactor">
    <cofactor evidence="3">
        <name>methylcob(III)alamin</name>
        <dbReference type="ChEBI" id="CHEBI:28115"/>
    </cofactor>
</comment>
<feature type="binding site" evidence="19">
    <location>
        <position position="273"/>
    </location>
    <ligand>
        <name>Zn(2+)</name>
        <dbReference type="ChEBI" id="CHEBI:29105"/>
    </ligand>
</feature>
<dbReference type="PANTHER" id="PTHR45833:SF1">
    <property type="entry name" value="METHIONINE SYNTHASE"/>
    <property type="match status" value="1"/>
</dbReference>
<evidence type="ECO:0000256" key="2">
    <source>
        <dbReference type="ARBA" id="ARBA00001947"/>
    </source>
</evidence>
<comment type="similarity">
    <text evidence="5">Belongs to the vitamin-B12 dependent methionine synthase family.</text>
</comment>
<dbReference type="GO" id="GO:0032259">
    <property type="term" value="P:methylation"/>
    <property type="evidence" value="ECO:0007669"/>
    <property type="project" value="UniProtKB-KW"/>
</dbReference>
<evidence type="ECO:0000313" key="25">
    <source>
        <dbReference type="Proteomes" id="UP000267250"/>
    </source>
</evidence>
<evidence type="ECO:0000259" key="23">
    <source>
        <dbReference type="PROSITE" id="PS51337"/>
    </source>
</evidence>
<keyword evidence="10" id="KW-0846">Cobalamin</keyword>
<accession>A0A3Q9HPH4</accession>
<evidence type="ECO:0000256" key="1">
    <source>
        <dbReference type="ARBA" id="ARBA00001700"/>
    </source>
</evidence>
<dbReference type="Gene3D" id="3.20.20.330">
    <property type="entry name" value="Homocysteine-binding-like domain"/>
    <property type="match status" value="1"/>
</dbReference>
<comment type="catalytic activity">
    <reaction evidence="1">
        <text>(6S)-5-methyl-5,6,7,8-tetrahydrofolate + L-homocysteine = (6S)-5,6,7,8-tetrahydrofolate + L-methionine</text>
        <dbReference type="Rhea" id="RHEA:11172"/>
        <dbReference type="ChEBI" id="CHEBI:18608"/>
        <dbReference type="ChEBI" id="CHEBI:57453"/>
        <dbReference type="ChEBI" id="CHEBI:57844"/>
        <dbReference type="ChEBI" id="CHEBI:58199"/>
        <dbReference type="EC" id="2.1.1.13"/>
    </reaction>
</comment>
<dbReference type="OrthoDB" id="9803687at2"/>
<dbReference type="Gene3D" id="3.40.50.280">
    <property type="entry name" value="Cobalamin-binding domain"/>
    <property type="match status" value="1"/>
</dbReference>
<evidence type="ECO:0000256" key="5">
    <source>
        <dbReference type="ARBA" id="ARBA00010398"/>
    </source>
</evidence>
<dbReference type="InterPro" id="IPR011005">
    <property type="entry name" value="Dihydropteroate_synth-like_sf"/>
</dbReference>
<dbReference type="Pfam" id="PF02310">
    <property type="entry name" value="B12-binding"/>
    <property type="match status" value="1"/>
</dbReference>
<name>A0A3Q9HPH4_9FIRM</name>
<keyword evidence="25" id="KW-1185">Reference proteome</keyword>
<evidence type="ECO:0000259" key="21">
    <source>
        <dbReference type="PROSITE" id="PS50972"/>
    </source>
</evidence>
<dbReference type="SMART" id="SM01018">
    <property type="entry name" value="B12-binding_2"/>
    <property type="match status" value="1"/>
</dbReference>
<evidence type="ECO:0000256" key="16">
    <source>
        <dbReference type="ARBA" id="ARBA00023285"/>
    </source>
</evidence>
<dbReference type="InterPro" id="IPR036594">
    <property type="entry name" value="Meth_synthase_dom"/>
</dbReference>
<dbReference type="AlphaFoldDB" id="A0A3Q9HPH4"/>
<dbReference type="InterPro" id="IPR036724">
    <property type="entry name" value="Cobalamin-bd_sf"/>
</dbReference>
<keyword evidence="14 19" id="KW-0862">Zinc</keyword>
<sequence length="773" mass="85409">MKRNEFLQLLKERILLLDGGYGTEFFKRGYGEIPGELLNLRAPEVVETLQREYVEAGADIILTNTFSANRPKLISLGFEEYFEEINARAVEIARRAGKDKTLVFGDLSSTGNFPRPLGSMNFEEAVQAFYEQARILYEAGVDGFIIETMSDIKELKAAVYGIRSVTRKLPIIANMTFDSSLRAVTGTSVAIFATTFEDLDVDVIGINCTLGPEEMINVFKELANYTTKPLLVEPNAGEPIYDGKKLSYKMLPEHFAIYVEDFVDLGTNIIGGCCGTSPEHIKVMGKLLSKRKPIQRKVHFTQALTSRTVYRTLEPFAVIGERINPASRKKFQEEIVEKNFQTLLKEAAFQEKKGATLLDVNLGIEKLLTEEHFKDAVIKLDRQSSIPISFDIQTSNYLEVALREYPGRPLINSARVTEKSLESRIELLKKYGGMLILLAMGKEIPKTPEERFKKILEGISILEENGISKERVLADPLVLSLGAKKDPYVTLETVRLLTEAGIKTTMGLSNLSFGLPNRSYINGAFLAQAIEKGLTSAIMNPGDSFVMGSLQGSLALKGKKITEEEKVLTEDPMVEALLSGNFDQLRSLVEKELEQSSPLEVSQNILRKAMEEIGVLYTEGKIYLPQLLLASETAQPIFDFLNSFISEEKTYKGKVVLATVEGDIHDIGKKIVGTVLKSGGFEVIDAGKDVPAEEILKIVKKERPDILGLSAMMTTTVGRVEEVAALLKQENVKVKLIAGGASMNSSLAKKFGCDGYAQNASDALILCKDLIGC</sequence>
<dbReference type="SUPFAM" id="SSF51717">
    <property type="entry name" value="Dihydropteroate synthetase-like"/>
    <property type="match status" value="1"/>
</dbReference>
<feature type="binding site" evidence="19">
    <location>
        <position position="274"/>
    </location>
    <ligand>
        <name>Zn(2+)</name>
        <dbReference type="ChEBI" id="CHEBI:29105"/>
    </ligand>
</feature>
<feature type="domain" description="B12-binding" evidence="22">
    <location>
        <begin position="652"/>
        <end position="773"/>
    </location>
</feature>
<protein>
    <recommendedName>
        <fullName evidence="7">Methionine synthase</fullName>
        <ecNumber evidence="6">2.1.1.13</ecNumber>
    </recommendedName>
    <alternativeName>
        <fullName evidence="18">5-methyltetrahydrofolate--homocysteine methyltransferase</fullName>
    </alternativeName>
</protein>
<dbReference type="InterPro" id="IPR050554">
    <property type="entry name" value="Met_Synthase/Corrinoid"/>
</dbReference>
<evidence type="ECO:0000259" key="22">
    <source>
        <dbReference type="PROSITE" id="PS51332"/>
    </source>
</evidence>
<dbReference type="InterPro" id="IPR036589">
    <property type="entry name" value="HCY_dom_sf"/>
</dbReference>
<dbReference type="InterPro" id="IPR003726">
    <property type="entry name" value="HCY_dom"/>
</dbReference>
<dbReference type="GO" id="GO:0005829">
    <property type="term" value="C:cytosol"/>
    <property type="evidence" value="ECO:0007669"/>
    <property type="project" value="TreeGrafter"/>
</dbReference>
<feature type="binding site" evidence="19">
    <location>
        <position position="208"/>
    </location>
    <ligand>
        <name>Zn(2+)</name>
        <dbReference type="ChEBI" id="CHEBI:29105"/>
    </ligand>
</feature>
<evidence type="ECO:0000256" key="6">
    <source>
        <dbReference type="ARBA" id="ARBA00012032"/>
    </source>
</evidence>
<dbReference type="SUPFAM" id="SSF52242">
    <property type="entry name" value="Cobalamin (vitamin B12)-binding domain"/>
    <property type="match status" value="1"/>
</dbReference>
<comment type="pathway">
    <text evidence="4">Amino-acid biosynthesis; L-methionine biosynthesis via de novo pathway; L-methionine from L-homocysteine (MetH route): step 1/1.</text>
</comment>
<evidence type="ECO:0000256" key="3">
    <source>
        <dbReference type="ARBA" id="ARBA00001956"/>
    </source>
</evidence>
<evidence type="ECO:0000256" key="17">
    <source>
        <dbReference type="ARBA" id="ARBA00025552"/>
    </source>
</evidence>
<gene>
    <name evidence="24" type="ORF">BBF96_04355</name>
</gene>
<keyword evidence="16" id="KW-0170">Cobalt</keyword>
<evidence type="ECO:0000256" key="9">
    <source>
        <dbReference type="ARBA" id="ARBA00022605"/>
    </source>
</evidence>
<dbReference type="GO" id="GO:0008705">
    <property type="term" value="F:methionine synthase activity"/>
    <property type="evidence" value="ECO:0007669"/>
    <property type="project" value="UniProtKB-EC"/>
</dbReference>
<dbReference type="PROSITE" id="PS51332">
    <property type="entry name" value="B12_BINDING"/>
    <property type="match status" value="1"/>
</dbReference>
<dbReference type="Gene3D" id="1.10.1240.10">
    <property type="entry name" value="Methionine synthase domain"/>
    <property type="match status" value="1"/>
</dbReference>
<reference evidence="24 25" key="1">
    <citation type="submission" date="2016-07" db="EMBL/GenBank/DDBJ databases">
        <title>Genome and transcriptome analysis of iron-reducing fermentative bacteria Anoxybacter fermentans.</title>
        <authorList>
            <person name="Zeng X."/>
            <person name="Shao Z."/>
        </authorList>
    </citation>
    <scope>NUCLEOTIDE SEQUENCE [LARGE SCALE GENOMIC DNA]</scope>
    <source>
        <strain evidence="24 25">DY22613</strain>
    </source>
</reference>
<evidence type="ECO:0000256" key="12">
    <source>
        <dbReference type="ARBA" id="ARBA00022691"/>
    </source>
</evidence>
<keyword evidence="12" id="KW-0949">S-adenosyl-L-methionine</keyword>
<dbReference type="Gene3D" id="3.20.20.20">
    <property type="entry name" value="Dihydropteroate synthase-like"/>
    <property type="match status" value="1"/>
</dbReference>
<evidence type="ECO:0000256" key="14">
    <source>
        <dbReference type="ARBA" id="ARBA00022833"/>
    </source>
</evidence>
<keyword evidence="15" id="KW-0486">Methionine biosynthesis</keyword>
<dbReference type="EMBL" id="CP016379">
    <property type="protein sequence ID" value="AZR72689.1"/>
    <property type="molecule type" value="Genomic_DNA"/>
</dbReference>
<evidence type="ECO:0000256" key="18">
    <source>
        <dbReference type="ARBA" id="ARBA00031040"/>
    </source>
</evidence>
<dbReference type="EC" id="2.1.1.13" evidence="6"/>
<dbReference type="UniPathway" id="UPA00051">
    <property type="reaction ID" value="UER00081"/>
</dbReference>
<evidence type="ECO:0000256" key="4">
    <source>
        <dbReference type="ARBA" id="ARBA00005178"/>
    </source>
</evidence>
<dbReference type="Proteomes" id="UP000267250">
    <property type="component" value="Chromosome"/>
</dbReference>
<evidence type="ECO:0000256" key="7">
    <source>
        <dbReference type="ARBA" id="ARBA00013998"/>
    </source>
</evidence>
<dbReference type="PROSITE" id="PS50970">
    <property type="entry name" value="HCY"/>
    <property type="match status" value="1"/>
</dbReference>
<evidence type="ECO:0000259" key="20">
    <source>
        <dbReference type="PROSITE" id="PS50970"/>
    </source>
</evidence>
<dbReference type="Pfam" id="PF02607">
    <property type="entry name" value="B12-binding_2"/>
    <property type="match status" value="1"/>
</dbReference>
<comment type="cofactor">
    <cofactor evidence="2 19">
        <name>Zn(2+)</name>
        <dbReference type="ChEBI" id="CHEBI:29105"/>
    </cofactor>
</comment>
<dbReference type="SUPFAM" id="SSF47644">
    <property type="entry name" value="Methionine synthase domain"/>
    <property type="match status" value="1"/>
</dbReference>
<evidence type="ECO:0000313" key="24">
    <source>
        <dbReference type="EMBL" id="AZR72689.1"/>
    </source>
</evidence>
<dbReference type="GO" id="GO:0031419">
    <property type="term" value="F:cobalamin binding"/>
    <property type="evidence" value="ECO:0007669"/>
    <property type="project" value="UniProtKB-KW"/>
</dbReference>
<keyword evidence="11 19" id="KW-0808">Transferase</keyword>
<dbReference type="Pfam" id="PF00809">
    <property type="entry name" value="Pterin_bind"/>
    <property type="match status" value="1"/>
</dbReference>
<dbReference type="GO" id="GO:0046653">
    <property type="term" value="P:tetrahydrofolate metabolic process"/>
    <property type="evidence" value="ECO:0007669"/>
    <property type="project" value="TreeGrafter"/>
</dbReference>
<dbReference type="KEGG" id="aft:BBF96_04355"/>
<dbReference type="InterPro" id="IPR003759">
    <property type="entry name" value="Cbl-bd_cap"/>
</dbReference>
<dbReference type="RefSeq" id="WP_127016018.1">
    <property type="nucleotide sequence ID" value="NZ_CP016379.1"/>
</dbReference>
<feature type="domain" description="Pterin-binding" evidence="21">
    <location>
        <begin position="316"/>
        <end position="569"/>
    </location>
</feature>
<evidence type="ECO:0000256" key="13">
    <source>
        <dbReference type="ARBA" id="ARBA00022723"/>
    </source>
</evidence>
<dbReference type="PROSITE" id="PS50972">
    <property type="entry name" value="PTERIN_BINDING"/>
    <property type="match status" value="1"/>
</dbReference>
<feature type="domain" description="B12-binding N-terminal" evidence="23">
    <location>
        <begin position="560"/>
        <end position="653"/>
    </location>
</feature>
<evidence type="ECO:0000256" key="15">
    <source>
        <dbReference type="ARBA" id="ARBA00023167"/>
    </source>
</evidence>
<evidence type="ECO:0000256" key="8">
    <source>
        <dbReference type="ARBA" id="ARBA00022603"/>
    </source>
</evidence>
<dbReference type="PANTHER" id="PTHR45833">
    <property type="entry name" value="METHIONINE SYNTHASE"/>
    <property type="match status" value="1"/>
</dbReference>
<evidence type="ECO:0000256" key="10">
    <source>
        <dbReference type="ARBA" id="ARBA00022628"/>
    </source>
</evidence>
<dbReference type="SUPFAM" id="SSF82282">
    <property type="entry name" value="Homocysteine S-methyltransferase"/>
    <property type="match status" value="1"/>
</dbReference>
<comment type="function">
    <text evidence="17">Catalyzes the transfer of a methyl group from methyl-cobalamin to homocysteine, yielding enzyme-bound cob(I)alamin and methionine. Subsequently, remethylates the cofactor using methyltetrahydrofolate.</text>
</comment>
<organism evidence="24 25">
    <name type="scientific">Anoxybacter fermentans</name>
    <dbReference type="NCBI Taxonomy" id="1323375"/>
    <lineage>
        <taxon>Bacteria</taxon>
        <taxon>Bacillati</taxon>
        <taxon>Bacillota</taxon>
        <taxon>Clostridia</taxon>
        <taxon>Halanaerobiales</taxon>
        <taxon>Anoxybacter</taxon>
    </lineage>
</organism>
<dbReference type="PROSITE" id="PS51337">
    <property type="entry name" value="B12_BINDING_NTER"/>
    <property type="match status" value="1"/>
</dbReference>
<keyword evidence="8 19" id="KW-0489">Methyltransferase</keyword>
<dbReference type="InterPro" id="IPR006158">
    <property type="entry name" value="Cobalamin-bd"/>
</dbReference>
<feature type="domain" description="Hcy-binding" evidence="20">
    <location>
        <begin position="3"/>
        <end position="288"/>
    </location>
</feature>
<evidence type="ECO:0000256" key="19">
    <source>
        <dbReference type="PROSITE-ProRule" id="PRU00333"/>
    </source>
</evidence>
<keyword evidence="13 19" id="KW-0479">Metal-binding</keyword>
<proteinExistence type="inferred from homology"/>